<keyword evidence="2" id="KW-1003">Cell membrane</keyword>
<feature type="transmembrane region" description="Helical" evidence="6">
    <location>
        <begin position="6"/>
        <end position="24"/>
    </location>
</feature>
<dbReference type="GO" id="GO:0005886">
    <property type="term" value="C:plasma membrane"/>
    <property type="evidence" value="ECO:0007669"/>
    <property type="project" value="UniProtKB-SubCell"/>
</dbReference>
<name>A0AAU7JJP2_9HYPH</name>
<dbReference type="InterPro" id="IPR043428">
    <property type="entry name" value="LivM-like"/>
</dbReference>
<evidence type="ECO:0000256" key="1">
    <source>
        <dbReference type="ARBA" id="ARBA00004651"/>
    </source>
</evidence>
<dbReference type="AlphaFoldDB" id="A0AAU7JJP2"/>
<dbReference type="PANTHER" id="PTHR30482:SF10">
    <property type="entry name" value="HIGH-AFFINITY BRANCHED-CHAIN AMINO ACID TRANSPORT PROTEIN BRAE"/>
    <property type="match status" value="1"/>
</dbReference>
<gene>
    <name evidence="7" type="ORF">ABEG18_05775</name>
</gene>
<feature type="transmembrane region" description="Helical" evidence="6">
    <location>
        <begin position="86"/>
        <end position="104"/>
    </location>
</feature>
<feature type="transmembrane region" description="Helical" evidence="6">
    <location>
        <begin position="57"/>
        <end position="79"/>
    </location>
</feature>
<sequence>MLGYMIAIGVMISIYGLLTLGLNLHYGYTGMINFGHVAFFAVGAYTSALLVLAGYPIALGVIAAAAAAAVLAYPLGVLCLRLRADYLAIVTLSFSEIVRIVLISEEWLTNGTRGLAGIPRPFSGLGRPDLAYFALVAGVLVVCLLVVRKLTDSPFGRLIRAVRDDEDAVRSVGKDPASLKVKVLMLGGGLAGLAGAFYAHYVTYISPDQFLPIITFYVWIAMIMGGAGTRSGAVVGAALLLVFLEGSRFLRDVVPVVSEVQMASLRLAVIGLALVLFMLYRPQGLIPDRSRP</sequence>
<dbReference type="RefSeq" id="WP_406857145.1">
    <property type="nucleotide sequence ID" value="NZ_CP157484.1"/>
</dbReference>
<feature type="transmembrane region" description="Helical" evidence="6">
    <location>
        <begin position="183"/>
        <end position="204"/>
    </location>
</feature>
<dbReference type="CDD" id="cd06581">
    <property type="entry name" value="TM_PBP1_LivM_like"/>
    <property type="match status" value="1"/>
</dbReference>
<dbReference type="Pfam" id="PF02653">
    <property type="entry name" value="BPD_transp_2"/>
    <property type="match status" value="1"/>
</dbReference>
<evidence type="ECO:0000313" key="7">
    <source>
        <dbReference type="EMBL" id="XBO40289.1"/>
    </source>
</evidence>
<keyword evidence="4 6" id="KW-1133">Transmembrane helix</keyword>
<dbReference type="PANTHER" id="PTHR30482">
    <property type="entry name" value="HIGH-AFFINITY BRANCHED-CHAIN AMINO ACID TRANSPORT SYSTEM PERMEASE"/>
    <property type="match status" value="1"/>
</dbReference>
<keyword evidence="5 6" id="KW-0472">Membrane</keyword>
<evidence type="ECO:0000256" key="5">
    <source>
        <dbReference type="ARBA" id="ARBA00023136"/>
    </source>
</evidence>
<feature type="transmembrane region" description="Helical" evidence="6">
    <location>
        <begin position="263"/>
        <end position="280"/>
    </location>
</feature>
<feature type="transmembrane region" description="Helical" evidence="6">
    <location>
        <begin position="216"/>
        <end position="243"/>
    </location>
</feature>
<evidence type="ECO:0000256" key="2">
    <source>
        <dbReference type="ARBA" id="ARBA00022475"/>
    </source>
</evidence>
<comment type="subcellular location">
    <subcellularLocation>
        <location evidence="1">Cell membrane</location>
        <topology evidence="1">Multi-pass membrane protein</topology>
    </subcellularLocation>
</comment>
<feature type="transmembrane region" description="Helical" evidence="6">
    <location>
        <begin position="31"/>
        <end position="51"/>
    </location>
</feature>
<dbReference type="GO" id="GO:0015658">
    <property type="term" value="F:branched-chain amino acid transmembrane transporter activity"/>
    <property type="evidence" value="ECO:0007669"/>
    <property type="project" value="InterPro"/>
</dbReference>
<dbReference type="EMBL" id="CP157484">
    <property type="protein sequence ID" value="XBO40289.1"/>
    <property type="molecule type" value="Genomic_DNA"/>
</dbReference>
<evidence type="ECO:0000256" key="3">
    <source>
        <dbReference type="ARBA" id="ARBA00022692"/>
    </source>
</evidence>
<feature type="transmembrane region" description="Helical" evidence="6">
    <location>
        <begin position="130"/>
        <end position="147"/>
    </location>
</feature>
<evidence type="ECO:0000256" key="4">
    <source>
        <dbReference type="ARBA" id="ARBA00022989"/>
    </source>
</evidence>
<evidence type="ECO:0000256" key="6">
    <source>
        <dbReference type="SAM" id="Phobius"/>
    </source>
</evidence>
<reference evidence="7" key="1">
    <citation type="submission" date="2024-05" db="EMBL/GenBank/DDBJ databases">
        <authorList>
            <person name="Kim S."/>
            <person name="Heo J."/>
            <person name="Choi H."/>
            <person name="Choi Y."/>
            <person name="Kwon S.-W."/>
            <person name="Kim Y."/>
        </authorList>
    </citation>
    <scope>NUCLEOTIDE SEQUENCE</scope>
    <source>
        <strain evidence="7">KACC 23698</strain>
    </source>
</reference>
<accession>A0AAU7JJP2</accession>
<organism evidence="7">
    <name type="scientific">Alsobacter sp. KACC 23698</name>
    <dbReference type="NCBI Taxonomy" id="3149229"/>
    <lineage>
        <taxon>Bacteria</taxon>
        <taxon>Pseudomonadati</taxon>
        <taxon>Pseudomonadota</taxon>
        <taxon>Alphaproteobacteria</taxon>
        <taxon>Hyphomicrobiales</taxon>
        <taxon>Alsobacteraceae</taxon>
        <taxon>Alsobacter</taxon>
    </lineage>
</organism>
<proteinExistence type="predicted"/>
<protein>
    <submittedName>
        <fullName evidence="7">Branched-chain amino acid ABC transporter permease</fullName>
    </submittedName>
</protein>
<dbReference type="InterPro" id="IPR001851">
    <property type="entry name" value="ABC_transp_permease"/>
</dbReference>
<keyword evidence="3 6" id="KW-0812">Transmembrane</keyword>